<dbReference type="AlphaFoldDB" id="A0A5Y3W1C8"/>
<dbReference type="Proteomes" id="UP000839781">
    <property type="component" value="Unassembled WGS sequence"/>
</dbReference>
<comment type="caution">
    <text evidence="1">The sequence shown here is derived from an EMBL/GenBank/DDBJ whole genome shotgun (WGS) entry which is preliminary data.</text>
</comment>
<dbReference type="EMBL" id="AAIYJF010000004">
    <property type="protein sequence ID" value="ECJ4376995.1"/>
    <property type="molecule type" value="Genomic_DNA"/>
</dbReference>
<organism evidence="1 2">
    <name type="scientific">Salmonella diarizonae</name>
    <dbReference type="NCBI Taxonomy" id="59204"/>
    <lineage>
        <taxon>Bacteria</taxon>
        <taxon>Pseudomonadati</taxon>
        <taxon>Pseudomonadota</taxon>
        <taxon>Gammaproteobacteria</taxon>
        <taxon>Enterobacterales</taxon>
        <taxon>Enterobacteriaceae</taxon>
        <taxon>Salmonella</taxon>
    </lineage>
</organism>
<proteinExistence type="predicted"/>
<protein>
    <submittedName>
        <fullName evidence="1">Uncharacterized protein</fullName>
    </submittedName>
</protein>
<evidence type="ECO:0000313" key="2">
    <source>
        <dbReference type="Proteomes" id="UP000839781"/>
    </source>
</evidence>
<reference evidence="1 2" key="1">
    <citation type="submission" date="2018-05" db="EMBL/GenBank/DDBJ databases">
        <authorList>
            <person name="Ashton P.M."/>
            <person name="Dallman T."/>
            <person name="Nair S."/>
            <person name="De Pinna E."/>
            <person name="Peters T."/>
            <person name="Grant K."/>
        </authorList>
    </citation>
    <scope>NUCLEOTIDE SEQUENCE [LARGE SCALE GENOMIC DNA]</scope>
    <source>
        <strain evidence="1 2">474878</strain>
    </source>
</reference>
<evidence type="ECO:0000313" key="1">
    <source>
        <dbReference type="EMBL" id="ECJ4376995.1"/>
    </source>
</evidence>
<accession>A0A5Y3W1C8</accession>
<name>A0A5Y3W1C8_SALDZ</name>
<sequence length="68" mass="7362">MAVEVKAVFRRVGGVTMAEIDVATASPDFCSEELREATMAAELLKARFATVTGFNNVNFIDGESKYVS</sequence>
<gene>
    <name evidence="1" type="ORF">DLB95_06740</name>
</gene>